<gene>
    <name evidence="2" type="ORF">ABZ071_36235</name>
</gene>
<organism evidence="2 3">
    <name type="scientific">Micromonospora fulviviridis</name>
    <dbReference type="NCBI Taxonomy" id="47860"/>
    <lineage>
        <taxon>Bacteria</taxon>
        <taxon>Bacillati</taxon>
        <taxon>Actinomycetota</taxon>
        <taxon>Actinomycetes</taxon>
        <taxon>Micromonosporales</taxon>
        <taxon>Micromonosporaceae</taxon>
        <taxon>Micromonospora</taxon>
    </lineage>
</organism>
<feature type="region of interest" description="Disordered" evidence="1">
    <location>
        <begin position="413"/>
        <end position="471"/>
    </location>
</feature>
<name>A0ABV2VWM1_9ACTN</name>
<comment type="caution">
    <text evidence="2">The sequence shown here is derived from an EMBL/GenBank/DDBJ whole genome shotgun (WGS) entry which is preliminary data.</text>
</comment>
<sequence length="471" mass="50212">RQAMVTYPQPTFTKPSVVDGWPEHKDPQAAPGTGTVKASGQLSVAGQPVSVGTVRGGKPTQSKVEYWYTASRVWVQWPDGRQAMVTYLRPTFSKPSVVDGWPEHVDPQAAPGTGTVTPNGVLSVAGHQVSVGTVRGGKSAQGKVEYWYTASRVWVRWPDDRQAMVTYLRPTLITPSVVDGWPEHKDPQAAPDTGTVTARGMLSVAGHQVSVGTVRGGKPTQGKVSYWYTESRVWVRWPDGRQAMVTYPQPTFTTPSVVDGWPEHVDPQAAPDTGTVGANGRLSVAGHQVSVGRERGGESAQSKNVEYWYTESRVWVRWPDGRQAMVTYPRPTFTKPSVVDGWPEHKDPQAAPDTGTVTANGGLSVAGQPVSVGTVRGGKPAQGKVEYWYTASRVWVRWPDGRKAMVTYLRPTLTTPPAGRGGGGPGEPVSPAAGGDAVMGEEAEEALAAAGGGDDEEMAGASPGDGPGWAR</sequence>
<dbReference type="RefSeq" id="WP_355668650.1">
    <property type="nucleotide sequence ID" value="NZ_JBEXRX010000377.1"/>
</dbReference>
<feature type="non-terminal residue" evidence="2">
    <location>
        <position position="471"/>
    </location>
</feature>
<reference evidence="2 3" key="1">
    <citation type="submission" date="2024-06" db="EMBL/GenBank/DDBJ databases">
        <title>The Natural Products Discovery Center: Release of the First 8490 Sequenced Strains for Exploring Actinobacteria Biosynthetic Diversity.</title>
        <authorList>
            <person name="Kalkreuter E."/>
            <person name="Kautsar S.A."/>
            <person name="Yang D."/>
            <person name="Bader C.D."/>
            <person name="Teijaro C.N."/>
            <person name="Fluegel L."/>
            <person name="Davis C.M."/>
            <person name="Simpson J.R."/>
            <person name="Lauterbach L."/>
            <person name="Steele A.D."/>
            <person name="Gui C."/>
            <person name="Meng S."/>
            <person name="Li G."/>
            <person name="Viehrig K."/>
            <person name="Ye F."/>
            <person name="Su P."/>
            <person name="Kiefer A.F."/>
            <person name="Nichols A."/>
            <person name="Cepeda A.J."/>
            <person name="Yan W."/>
            <person name="Fan B."/>
            <person name="Jiang Y."/>
            <person name="Adhikari A."/>
            <person name="Zheng C.-J."/>
            <person name="Schuster L."/>
            <person name="Cowan T.M."/>
            <person name="Smanski M.J."/>
            <person name="Chevrette M.G."/>
            <person name="De Carvalho L.P.S."/>
            <person name="Shen B."/>
        </authorList>
    </citation>
    <scope>NUCLEOTIDE SEQUENCE [LARGE SCALE GENOMIC DNA]</scope>
    <source>
        <strain evidence="2 3">NPDC006286</strain>
    </source>
</reference>
<evidence type="ECO:0000256" key="1">
    <source>
        <dbReference type="SAM" id="MobiDB-lite"/>
    </source>
</evidence>
<protein>
    <submittedName>
        <fullName evidence="2">Uncharacterized protein</fullName>
    </submittedName>
</protein>
<feature type="region of interest" description="Disordered" evidence="1">
    <location>
        <begin position="18"/>
        <end position="40"/>
    </location>
</feature>
<dbReference type="Proteomes" id="UP001550348">
    <property type="component" value="Unassembled WGS sequence"/>
</dbReference>
<feature type="non-terminal residue" evidence="2">
    <location>
        <position position="1"/>
    </location>
</feature>
<dbReference type="EMBL" id="JBEXRX010000377">
    <property type="protein sequence ID" value="MEU0157195.1"/>
    <property type="molecule type" value="Genomic_DNA"/>
</dbReference>
<evidence type="ECO:0000313" key="2">
    <source>
        <dbReference type="EMBL" id="MEU0157195.1"/>
    </source>
</evidence>
<evidence type="ECO:0000313" key="3">
    <source>
        <dbReference type="Proteomes" id="UP001550348"/>
    </source>
</evidence>
<proteinExistence type="predicted"/>
<keyword evidence="3" id="KW-1185">Reference proteome</keyword>
<accession>A0ABV2VWM1</accession>